<proteinExistence type="predicted"/>
<comment type="caution">
    <text evidence="1">The sequence shown here is derived from an EMBL/GenBank/DDBJ whole genome shotgun (WGS) entry which is preliminary data.</text>
</comment>
<gene>
    <name evidence="1" type="ORF">T07_2997</name>
</gene>
<protein>
    <submittedName>
        <fullName evidence="1">Uncharacterized protein</fullName>
    </submittedName>
</protein>
<organism evidence="1 2">
    <name type="scientific">Trichinella nelsoni</name>
    <dbReference type="NCBI Taxonomy" id="6336"/>
    <lineage>
        <taxon>Eukaryota</taxon>
        <taxon>Metazoa</taxon>
        <taxon>Ecdysozoa</taxon>
        <taxon>Nematoda</taxon>
        <taxon>Enoplea</taxon>
        <taxon>Dorylaimia</taxon>
        <taxon>Trichinellida</taxon>
        <taxon>Trichinellidae</taxon>
        <taxon>Trichinella</taxon>
    </lineage>
</organism>
<sequence>MYPIDQSYYTLRVNTQNVFLKRNTRKWTTNAEQTTTTGDGVDEPLETLGRVAQDEGHLEELEKAEGHLEELEKAEGCCDRGLRYVLGPHRNVVVSVC</sequence>
<dbReference type="Proteomes" id="UP000054630">
    <property type="component" value="Unassembled WGS sequence"/>
</dbReference>
<evidence type="ECO:0000313" key="1">
    <source>
        <dbReference type="EMBL" id="KRX25703.1"/>
    </source>
</evidence>
<reference evidence="1 2" key="1">
    <citation type="submission" date="2015-01" db="EMBL/GenBank/DDBJ databases">
        <title>Evolution of Trichinella species and genotypes.</title>
        <authorList>
            <person name="Korhonen P.K."/>
            <person name="Edoardo P."/>
            <person name="Giuseppe L.R."/>
            <person name="Gasser R.B."/>
        </authorList>
    </citation>
    <scope>NUCLEOTIDE SEQUENCE [LARGE SCALE GENOMIC DNA]</scope>
    <source>
        <strain evidence="1">ISS37</strain>
    </source>
</reference>
<accession>A0A0V0SG65</accession>
<evidence type="ECO:0000313" key="2">
    <source>
        <dbReference type="Proteomes" id="UP000054630"/>
    </source>
</evidence>
<dbReference type="EMBL" id="JYDL01000011">
    <property type="protein sequence ID" value="KRX25703.1"/>
    <property type="molecule type" value="Genomic_DNA"/>
</dbReference>
<name>A0A0V0SG65_9BILA</name>
<keyword evidence="2" id="KW-1185">Reference proteome</keyword>
<dbReference type="AlphaFoldDB" id="A0A0V0SG65"/>